<proteinExistence type="inferred from homology"/>
<comment type="similarity">
    <text evidence="3 9">Belongs to the EPSP synthase family.</text>
</comment>
<dbReference type="InterPro" id="IPR023193">
    <property type="entry name" value="EPSP_synthase_CS"/>
</dbReference>
<comment type="subcellular location">
    <subcellularLocation>
        <location evidence="9">Cytoplasm</location>
    </subcellularLocation>
</comment>
<dbReference type="SUPFAM" id="SSF55205">
    <property type="entry name" value="EPT/RTPC-like"/>
    <property type="match status" value="1"/>
</dbReference>
<dbReference type="FunFam" id="3.65.10.10:FF:000006">
    <property type="entry name" value="3-phosphoshikimate 1-carboxyvinyltransferase"/>
    <property type="match status" value="1"/>
</dbReference>
<dbReference type="InterPro" id="IPR001986">
    <property type="entry name" value="Enolpyruvate_Tfrase_dom"/>
</dbReference>
<feature type="active site" description="Proton acceptor" evidence="9">
    <location>
        <position position="326"/>
    </location>
</feature>
<dbReference type="PANTHER" id="PTHR21090:SF5">
    <property type="entry name" value="PENTAFUNCTIONAL AROM POLYPEPTIDE"/>
    <property type="match status" value="1"/>
</dbReference>
<dbReference type="PROSITE" id="PS00885">
    <property type="entry name" value="EPSP_SYNTHASE_2"/>
    <property type="match status" value="1"/>
</dbReference>
<evidence type="ECO:0000256" key="9">
    <source>
        <dbReference type="HAMAP-Rule" id="MF_00210"/>
    </source>
</evidence>
<feature type="binding site" evidence="9">
    <location>
        <position position="29"/>
    </location>
    <ligand>
        <name>3-phosphoshikimate</name>
        <dbReference type="ChEBI" id="CHEBI:145989"/>
    </ligand>
</feature>
<feature type="binding site" evidence="9">
    <location>
        <position position="173"/>
    </location>
    <ligand>
        <name>3-phosphoshikimate</name>
        <dbReference type="ChEBI" id="CHEBI:145989"/>
    </ligand>
</feature>
<feature type="binding site" evidence="9">
    <location>
        <position position="28"/>
    </location>
    <ligand>
        <name>3-phosphoshikimate</name>
        <dbReference type="ChEBI" id="CHEBI:145989"/>
    </ligand>
</feature>
<evidence type="ECO:0000256" key="4">
    <source>
        <dbReference type="ARBA" id="ARBA00022490"/>
    </source>
</evidence>
<dbReference type="PIRSF" id="PIRSF000505">
    <property type="entry name" value="EPSPS"/>
    <property type="match status" value="1"/>
</dbReference>
<evidence type="ECO:0000259" key="10">
    <source>
        <dbReference type="Pfam" id="PF00275"/>
    </source>
</evidence>
<feature type="binding site" evidence="9">
    <location>
        <position position="100"/>
    </location>
    <ligand>
        <name>phosphoenolpyruvate</name>
        <dbReference type="ChEBI" id="CHEBI:58702"/>
    </ligand>
</feature>
<dbReference type="PROSITE" id="PS00104">
    <property type="entry name" value="EPSP_SYNTHASE_1"/>
    <property type="match status" value="1"/>
</dbReference>
<dbReference type="NCBIfam" id="TIGR01356">
    <property type="entry name" value="aroA"/>
    <property type="match status" value="1"/>
</dbReference>
<feature type="binding site" evidence="9">
    <location>
        <position position="33"/>
    </location>
    <ligand>
        <name>3-phosphoshikimate</name>
        <dbReference type="ChEBI" id="CHEBI:145989"/>
    </ligand>
</feature>
<keyword evidence="7 9" id="KW-0057">Aromatic amino acid biosynthesis</keyword>
<comment type="function">
    <text evidence="1 9">Catalyzes the transfer of the enolpyruvyl moiety of phosphoenolpyruvate (PEP) to the 5-hydroxyl of shikimate-3-phosphate (S3P) to produce enolpyruvyl shikimate-3-phosphate and inorganic phosphate.</text>
</comment>
<dbReference type="HAMAP" id="MF_00210">
    <property type="entry name" value="EPSP_synth"/>
    <property type="match status" value="1"/>
</dbReference>
<feature type="binding site" evidence="9">
    <location>
        <position position="175"/>
    </location>
    <ligand>
        <name>phosphoenolpyruvate</name>
        <dbReference type="ChEBI" id="CHEBI:58702"/>
    </ligand>
</feature>
<evidence type="ECO:0000256" key="8">
    <source>
        <dbReference type="ARBA" id="ARBA00044633"/>
    </source>
</evidence>
<feature type="binding site" evidence="9">
    <location>
        <position position="175"/>
    </location>
    <ligand>
        <name>3-phosphoshikimate</name>
        <dbReference type="ChEBI" id="CHEBI:145989"/>
    </ligand>
</feature>
<dbReference type="GO" id="GO:0009073">
    <property type="term" value="P:aromatic amino acid family biosynthetic process"/>
    <property type="evidence" value="ECO:0007669"/>
    <property type="project" value="UniProtKB-KW"/>
</dbReference>
<protein>
    <recommendedName>
        <fullName evidence="9">3-phosphoshikimate 1-carboxyvinyltransferase</fullName>
        <ecNumber evidence="9">2.5.1.19</ecNumber>
    </recommendedName>
    <alternativeName>
        <fullName evidence="9">5-enolpyruvylshikimate-3-phosphate synthase</fullName>
        <shortName evidence="9">EPSP synthase</shortName>
        <shortName evidence="9">EPSPS</shortName>
    </alternativeName>
</protein>
<dbReference type="InterPro" id="IPR036968">
    <property type="entry name" value="Enolpyruvate_Tfrase_sf"/>
</dbReference>
<dbReference type="InterPro" id="IPR006264">
    <property type="entry name" value="EPSP_synthase"/>
</dbReference>
<dbReference type="GO" id="GO:0003866">
    <property type="term" value="F:3-phosphoshikimate 1-carboxyvinyltransferase activity"/>
    <property type="evidence" value="ECO:0007669"/>
    <property type="project" value="UniProtKB-UniRule"/>
</dbReference>
<sequence length="445" mass="47426">MFAMSEPFPATSKKSINLSGHIRIPGDKSISHRALMFGALANGETRITGLLEGEDVIHTAHAMRAMGAKIEKEDGVFVIHGTGNGCLLEAQEPLDFGNAGTGARLTMGLVGTYAMKTRFVGDASLSKRPMGRILDPLRLMGVQVEAAEGDRLPLTLWGAVTPNPITYRVPMASAQVKSAVLLAGLNTPGITTVIEPVMTRDHTEKMLVGFGADLEVETDADGVRYIHLQGQGELSGQTITVPGDPSSAAFPLVAALITEGSDVTIENVLLNPTRTGLITTLLDMGADIAFQNKRQTGGEDVADIRVRSSKLKGVRVPKERAPSMIDEYPVLAIAAAFAEGKTVMEGLAELRVKESDRLAAVANGLKINGVECEEGQDFLVVSGRPSGKNIGGGTVTTHLDHRIAMSFLVLGLRAERPVTIDDRRMIATSFPEFMDMMTNLGAKIE</sequence>
<evidence type="ECO:0000256" key="6">
    <source>
        <dbReference type="ARBA" id="ARBA00022679"/>
    </source>
</evidence>
<dbReference type="Pfam" id="PF00275">
    <property type="entry name" value="EPSP_synthase"/>
    <property type="match status" value="1"/>
</dbReference>
<evidence type="ECO:0000313" key="11">
    <source>
        <dbReference type="EMBL" id="AYE89274.1"/>
    </source>
</evidence>
<dbReference type="GO" id="GO:0009423">
    <property type="term" value="P:chorismate biosynthetic process"/>
    <property type="evidence" value="ECO:0007669"/>
    <property type="project" value="UniProtKB-UniRule"/>
</dbReference>
<dbReference type="EMBL" id="MH778558">
    <property type="protein sequence ID" value="AYE89274.1"/>
    <property type="molecule type" value="Genomic_DNA"/>
</dbReference>
<keyword evidence="4 9" id="KW-0963">Cytoplasm</keyword>
<dbReference type="GO" id="GO:0008652">
    <property type="term" value="P:amino acid biosynthetic process"/>
    <property type="evidence" value="ECO:0007669"/>
    <property type="project" value="UniProtKB-KW"/>
</dbReference>
<feature type="binding site" evidence="9">
    <location>
        <position position="357"/>
    </location>
    <ligand>
        <name>phosphoenolpyruvate</name>
        <dbReference type="ChEBI" id="CHEBI:58702"/>
    </ligand>
</feature>
<dbReference type="PANTHER" id="PTHR21090">
    <property type="entry name" value="AROM/DEHYDROQUINATE SYNTHASE"/>
    <property type="match status" value="1"/>
</dbReference>
<reference evidence="11" key="1">
    <citation type="submission" date="2018-08" db="EMBL/GenBank/DDBJ databases">
        <authorList>
            <person name="Ferrada E.E."/>
            <person name="Latorre B.A."/>
        </authorList>
    </citation>
    <scope>NUCLEOTIDE SEQUENCE</scope>
    <source>
        <strain evidence="11">WkB233A</strain>
    </source>
</reference>
<evidence type="ECO:0000256" key="5">
    <source>
        <dbReference type="ARBA" id="ARBA00022605"/>
    </source>
</evidence>
<dbReference type="EC" id="2.5.1.19" evidence="9"/>
<dbReference type="UniPathway" id="UPA00053">
    <property type="reaction ID" value="UER00089"/>
</dbReference>
<keyword evidence="5 9" id="KW-0028">Amino-acid biosynthesis</keyword>
<feature type="binding site" evidence="9">
    <location>
        <position position="353"/>
    </location>
    <ligand>
        <name>3-phosphoshikimate</name>
        <dbReference type="ChEBI" id="CHEBI:145989"/>
    </ligand>
</feature>
<accession>A0A386TMK8</accession>
<feature type="binding site" evidence="9">
    <location>
        <position position="28"/>
    </location>
    <ligand>
        <name>phosphoenolpyruvate</name>
        <dbReference type="ChEBI" id="CHEBI:58702"/>
    </ligand>
</feature>
<dbReference type="AlphaFoldDB" id="A0A386TMK8"/>
<dbReference type="InterPro" id="IPR013792">
    <property type="entry name" value="RNA3'P_cycl/enolpyr_Trfase_a/b"/>
</dbReference>
<evidence type="ECO:0000256" key="7">
    <source>
        <dbReference type="ARBA" id="ARBA00023141"/>
    </source>
</evidence>
<evidence type="ECO:0000256" key="1">
    <source>
        <dbReference type="ARBA" id="ARBA00002174"/>
    </source>
</evidence>
<comment type="caution">
    <text evidence="9">Lacks conserved residue(s) required for the propagation of feature annotation.</text>
</comment>
<dbReference type="FunFam" id="3.65.10.10:FF:000005">
    <property type="entry name" value="3-phosphoshikimate 1-carboxyvinyltransferase"/>
    <property type="match status" value="1"/>
</dbReference>
<name>A0A386TMK8_9HYPH</name>
<comment type="pathway">
    <text evidence="2 9">Metabolic intermediate biosynthesis; chorismate biosynthesis; chorismate from D-erythrose 4-phosphate and phosphoenolpyruvate: step 6/7.</text>
</comment>
<comment type="catalytic activity">
    <reaction evidence="8">
        <text>3-phosphoshikimate + phosphoenolpyruvate = 5-O-(1-carboxyvinyl)-3-phosphoshikimate + phosphate</text>
        <dbReference type="Rhea" id="RHEA:21256"/>
        <dbReference type="ChEBI" id="CHEBI:43474"/>
        <dbReference type="ChEBI" id="CHEBI:57701"/>
        <dbReference type="ChEBI" id="CHEBI:58702"/>
        <dbReference type="ChEBI" id="CHEBI:145989"/>
        <dbReference type="EC" id="2.5.1.19"/>
    </reaction>
    <physiologicalReaction direction="left-to-right" evidence="8">
        <dbReference type="Rhea" id="RHEA:21257"/>
    </physiologicalReaction>
</comment>
<dbReference type="CDD" id="cd01556">
    <property type="entry name" value="EPSP_synthase"/>
    <property type="match status" value="1"/>
</dbReference>
<dbReference type="GO" id="GO:0005737">
    <property type="term" value="C:cytoplasm"/>
    <property type="evidence" value="ECO:0007669"/>
    <property type="project" value="UniProtKB-SubCell"/>
</dbReference>
<feature type="binding site" evidence="9">
    <location>
        <position position="402"/>
    </location>
    <ligand>
        <name>phosphoenolpyruvate</name>
        <dbReference type="ChEBI" id="CHEBI:58702"/>
    </ligand>
</feature>
<dbReference type="Gene3D" id="3.65.10.10">
    <property type="entry name" value="Enolpyruvate transferase domain"/>
    <property type="match status" value="2"/>
</dbReference>
<feature type="domain" description="Enolpyruvate transferase" evidence="10">
    <location>
        <begin position="15"/>
        <end position="436"/>
    </location>
</feature>
<evidence type="ECO:0000256" key="2">
    <source>
        <dbReference type="ARBA" id="ARBA00004811"/>
    </source>
</evidence>
<feature type="binding site" evidence="9">
    <location>
        <position position="128"/>
    </location>
    <ligand>
        <name>phosphoenolpyruvate</name>
        <dbReference type="ChEBI" id="CHEBI:58702"/>
    </ligand>
</feature>
<comment type="subunit">
    <text evidence="9">Monomer.</text>
</comment>
<evidence type="ECO:0000256" key="3">
    <source>
        <dbReference type="ARBA" id="ARBA00009948"/>
    </source>
</evidence>
<keyword evidence="6 9" id="KW-0808">Transferase</keyword>
<feature type="binding site" evidence="9">
    <location>
        <position position="326"/>
    </location>
    <ligand>
        <name>3-phosphoshikimate</name>
        <dbReference type="ChEBI" id="CHEBI:145989"/>
    </ligand>
</feature>
<gene>
    <name evidence="9 11" type="primary">aroA</name>
</gene>
<organism evidence="11">
    <name type="scientific">Bartonella apis</name>
    <dbReference type="NCBI Taxonomy" id="1686310"/>
    <lineage>
        <taxon>Bacteria</taxon>
        <taxon>Pseudomonadati</taxon>
        <taxon>Pseudomonadota</taxon>
        <taxon>Alphaproteobacteria</taxon>
        <taxon>Hyphomicrobiales</taxon>
        <taxon>Bartonellaceae</taxon>
        <taxon>Bartonella</taxon>
    </lineage>
</organism>